<dbReference type="AlphaFoldDB" id="A0A1H5SJ28"/>
<sequence>MAVFAIPNPKKSLQVDFPIEKVRESVKNISLLYPKYKLFSSNEIFNQYTYESYEFLSLGVYIDIHLNSINENKTEISTEIRRKMGSFNESHEVTNANNHLVKTYDCIAKLISLTSEEIDNLKNRNKTQVVINSTKKNKITATLLALFFGGFGFHKFYLGLTKLGVIYLLFCWTFIPAIIAFFEFLILAFMSESKFNMKYNNM</sequence>
<protein>
    <submittedName>
        <fullName evidence="7">TM2 domain-containing membrane protein YozV</fullName>
    </submittedName>
</protein>
<dbReference type="RefSeq" id="WP_233740452.1">
    <property type="nucleotide sequence ID" value="NZ_FNUS01000001.1"/>
</dbReference>
<dbReference type="Proteomes" id="UP000236738">
    <property type="component" value="Unassembled WGS sequence"/>
</dbReference>
<evidence type="ECO:0000256" key="4">
    <source>
        <dbReference type="ARBA" id="ARBA00023136"/>
    </source>
</evidence>
<evidence type="ECO:0000256" key="3">
    <source>
        <dbReference type="ARBA" id="ARBA00022989"/>
    </source>
</evidence>
<evidence type="ECO:0000259" key="6">
    <source>
        <dbReference type="Pfam" id="PF05154"/>
    </source>
</evidence>
<feature type="transmembrane region" description="Helical" evidence="5">
    <location>
        <begin position="164"/>
        <end position="189"/>
    </location>
</feature>
<accession>A0A1H5SJ28</accession>
<dbReference type="InterPro" id="IPR007829">
    <property type="entry name" value="TM2"/>
</dbReference>
<feature type="domain" description="TM2" evidence="6">
    <location>
        <begin position="135"/>
        <end position="184"/>
    </location>
</feature>
<comment type="subcellular location">
    <subcellularLocation>
        <location evidence="1">Membrane</location>
        <topology evidence="1">Multi-pass membrane protein</topology>
    </subcellularLocation>
</comment>
<evidence type="ECO:0000256" key="2">
    <source>
        <dbReference type="ARBA" id="ARBA00022692"/>
    </source>
</evidence>
<keyword evidence="4 5" id="KW-0472">Membrane</keyword>
<keyword evidence="2 5" id="KW-0812">Transmembrane</keyword>
<reference evidence="8" key="1">
    <citation type="submission" date="2016-10" db="EMBL/GenBank/DDBJ databases">
        <authorList>
            <person name="Varghese N."/>
            <person name="Submissions S."/>
        </authorList>
    </citation>
    <scope>NUCLEOTIDE SEQUENCE [LARGE SCALE GENOMIC DNA]</scope>
    <source>
        <strain evidence="8">DSM 21580</strain>
    </source>
</reference>
<evidence type="ECO:0000313" key="7">
    <source>
        <dbReference type="EMBL" id="SEF49948.1"/>
    </source>
</evidence>
<keyword evidence="3 5" id="KW-1133">Transmembrane helix</keyword>
<dbReference type="Pfam" id="PF05154">
    <property type="entry name" value="TM2"/>
    <property type="match status" value="1"/>
</dbReference>
<name>A0A1H5SJ28_9FLAO</name>
<evidence type="ECO:0000313" key="8">
    <source>
        <dbReference type="Proteomes" id="UP000236738"/>
    </source>
</evidence>
<dbReference type="EMBL" id="FNUS01000001">
    <property type="protein sequence ID" value="SEF49948.1"/>
    <property type="molecule type" value="Genomic_DNA"/>
</dbReference>
<proteinExistence type="predicted"/>
<organism evidence="7 8">
    <name type="scientific">Halpernia humi</name>
    <dbReference type="NCBI Taxonomy" id="493375"/>
    <lineage>
        <taxon>Bacteria</taxon>
        <taxon>Pseudomonadati</taxon>
        <taxon>Bacteroidota</taxon>
        <taxon>Flavobacteriia</taxon>
        <taxon>Flavobacteriales</taxon>
        <taxon>Weeksellaceae</taxon>
        <taxon>Chryseobacterium group</taxon>
        <taxon>Halpernia</taxon>
    </lineage>
</organism>
<gene>
    <name evidence="7" type="ORF">SAMN05421847_0147</name>
</gene>
<keyword evidence="8" id="KW-1185">Reference proteome</keyword>
<dbReference type="GO" id="GO:0016020">
    <property type="term" value="C:membrane"/>
    <property type="evidence" value="ECO:0007669"/>
    <property type="project" value="UniProtKB-SubCell"/>
</dbReference>
<feature type="transmembrane region" description="Helical" evidence="5">
    <location>
        <begin position="139"/>
        <end position="158"/>
    </location>
</feature>
<evidence type="ECO:0000256" key="1">
    <source>
        <dbReference type="ARBA" id="ARBA00004141"/>
    </source>
</evidence>
<evidence type="ECO:0000256" key="5">
    <source>
        <dbReference type="SAM" id="Phobius"/>
    </source>
</evidence>